<feature type="compositionally biased region" description="Polar residues" evidence="1">
    <location>
        <begin position="1021"/>
        <end position="1035"/>
    </location>
</feature>
<feature type="compositionally biased region" description="Basic and acidic residues" evidence="1">
    <location>
        <begin position="456"/>
        <end position="477"/>
    </location>
</feature>
<reference evidence="2 3" key="1">
    <citation type="journal article" date="2023" name="Hortic Res">
        <title>Pangenome of water caltrop reveals structural variations and asymmetric subgenome divergence after allopolyploidization.</title>
        <authorList>
            <person name="Zhang X."/>
            <person name="Chen Y."/>
            <person name="Wang L."/>
            <person name="Yuan Y."/>
            <person name="Fang M."/>
            <person name="Shi L."/>
            <person name="Lu R."/>
            <person name="Comes H.P."/>
            <person name="Ma Y."/>
            <person name="Chen Y."/>
            <person name="Huang G."/>
            <person name="Zhou Y."/>
            <person name="Zheng Z."/>
            <person name="Qiu Y."/>
        </authorList>
    </citation>
    <scope>NUCLEOTIDE SEQUENCE [LARGE SCALE GENOMIC DNA]</scope>
    <source>
        <tissue evidence="2">Roots</tissue>
    </source>
</reference>
<feature type="region of interest" description="Disordered" evidence="1">
    <location>
        <begin position="419"/>
        <end position="501"/>
    </location>
</feature>
<dbReference type="PANTHER" id="PTHR34536:SF4">
    <property type="entry name" value="BTZ DOMAIN-CONTAINING PROTEIN"/>
    <property type="match status" value="1"/>
</dbReference>
<evidence type="ECO:0000256" key="1">
    <source>
        <dbReference type="SAM" id="MobiDB-lite"/>
    </source>
</evidence>
<feature type="compositionally biased region" description="Polar residues" evidence="1">
    <location>
        <begin position="440"/>
        <end position="454"/>
    </location>
</feature>
<organism evidence="2 3">
    <name type="scientific">Trapa incisa</name>
    <dbReference type="NCBI Taxonomy" id="236973"/>
    <lineage>
        <taxon>Eukaryota</taxon>
        <taxon>Viridiplantae</taxon>
        <taxon>Streptophyta</taxon>
        <taxon>Embryophyta</taxon>
        <taxon>Tracheophyta</taxon>
        <taxon>Spermatophyta</taxon>
        <taxon>Magnoliopsida</taxon>
        <taxon>eudicotyledons</taxon>
        <taxon>Gunneridae</taxon>
        <taxon>Pentapetalae</taxon>
        <taxon>rosids</taxon>
        <taxon>malvids</taxon>
        <taxon>Myrtales</taxon>
        <taxon>Lythraceae</taxon>
        <taxon>Trapa</taxon>
    </lineage>
</organism>
<name>A0AAN7JFS8_9MYRT</name>
<feature type="compositionally biased region" description="Basic and acidic residues" evidence="1">
    <location>
        <begin position="1069"/>
        <end position="1079"/>
    </location>
</feature>
<dbReference type="EMBL" id="JAXIOK010000024">
    <property type="protein sequence ID" value="KAK4741864.1"/>
    <property type="molecule type" value="Genomic_DNA"/>
</dbReference>
<feature type="compositionally biased region" description="Basic residues" evidence="1">
    <location>
        <begin position="860"/>
        <end position="874"/>
    </location>
</feature>
<accession>A0AAN7JFS8</accession>
<sequence>MTIVEDKETKIRSMVPPSDFATAIPFKKRWQIIRPPSPLPEEPCPIQEPSSPIPKEPSPILEPSLPLPEEPCPIQEPSLHIPKEPSPILEPSLHIPKEPSPILEPSLPLPKEPSPIPEPSLPIPREPSPILEPNQKKQESSTVSQGSTIVNITAVDVKPEMQLYEDVSVSLDKFEHHSVQLALANGENNSEYSSGTLESENVVTDLCTSRSNWDLNTTMDAWEGSAGDALSISRVQLHGQVTVSGDRDDKKPLGSSYERPDVNISGEHIATEHHWKEINATTFAPSINPPTHGDSLKLGLGIQLPSSFSQEPPTLFPGMDSYTVFSRVSSVGSSSIIPPLTVKLEPYEDAQGQACLSNRSGDPRSLVGKVKREIVDKCGSEVSSSTLKLFESRLVSVKAEPTCEAVPIKLRINEEVLNSSEQVSPGVPVNSSRKVHETLPVNSSKVSEYQTISSRLKGDSSGREDNEYEDGEVKDQLVADGPLNVTPLGNGSKDEDDTENMESTMNLSYQCVDSPHQEKEDSDMQLCSDMEETHIDRKSQMSVDLGDHLEELSDVEVDYDSKEPATTIACRTIFHSTDENPVIHSDIARISSEATINNHELTRAAQDGDAMNDDSQKNISILPMTESSRNSNAVGRDSYTEGNRSRVINLSATFNMSCPGKTGYSSDRSMPLHDGRKSFPNIALERDKSQLRGRDEVSNYDLHRFSRERNWGMFSQNSRSGFLRDRERVPNNVCDGWESDQDFGSEIHKEPLEFRATQYRYNPGYRNYNVSPDNRFVGTRRGGHRFLMEDNSRNFNGQNSMRRAHEGREGPVTRSPPIVGRVLQNMNPSRRTGMDDSELVGVRYAFSQRERNIGSFSGKGYHRINSKSPVRLRSRSPVQRSPDGFVRHSEMAPRRSPPMYRRERMGSPDRAYFRGEVLRRHNSPPYTSRRLNDMREMNSGRDTGFTRPIMHNRDSSTRVSFRTRRYDMSNSQVRTTGDQYYRFPMRGAARFHDLSGTENADEGRLLNEKRGSDRQLRPSYGSENKGFTYNSNGGSRSYRLCAQGDDSVYHEGGNSRERQSESCPTNEPEDAHKTRKIEDQEGSFSHGVSDEFDDMPIYKREHF</sequence>
<feature type="compositionally biased region" description="Pro residues" evidence="1">
    <location>
        <begin position="107"/>
        <end position="127"/>
    </location>
</feature>
<feature type="region of interest" description="Disordered" evidence="1">
    <location>
        <begin position="994"/>
        <end position="1103"/>
    </location>
</feature>
<evidence type="ECO:0000313" key="2">
    <source>
        <dbReference type="EMBL" id="KAK4741864.1"/>
    </source>
</evidence>
<evidence type="ECO:0000313" key="3">
    <source>
        <dbReference type="Proteomes" id="UP001345219"/>
    </source>
</evidence>
<feature type="compositionally biased region" description="Basic and acidic residues" evidence="1">
    <location>
        <begin position="994"/>
        <end position="1016"/>
    </location>
</feature>
<dbReference type="AlphaFoldDB" id="A0AAN7JFS8"/>
<feature type="region of interest" description="Disordered" evidence="1">
    <location>
        <begin position="857"/>
        <end position="905"/>
    </location>
</feature>
<feature type="region of interest" description="Disordered" evidence="1">
    <location>
        <begin position="936"/>
        <end position="958"/>
    </location>
</feature>
<keyword evidence="3" id="KW-1185">Reference proteome</keyword>
<protein>
    <submittedName>
        <fullName evidence="2">Uncharacterized protein</fullName>
    </submittedName>
</protein>
<proteinExistence type="predicted"/>
<gene>
    <name evidence="2" type="ORF">SAY87_025452</name>
</gene>
<dbReference type="Proteomes" id="UP001345219">
    <property type="component" value="Chromosome 19"/>
</dbReference>
<feature type="region of interest" description="Disordered" evidence="1">
    <location>
        <begin position="789"/>
        <end position="819"/>
    </location>
</feature>
<feature type="region of interest" description="Disordered" evidence="1">
    <location>
        <begin position="34"/>
        <end position="146"/>
    </location>
</feature>
<dbReference type="PANTHER" id="PTHR34536">
    <property type="entry name" value="DENTIN SIALOPHOSPHOPROTEIN-LIKE PROTEIN"/>
    <property type="match status" value="1"/>
</dbReference>
<comment type="caution">
    <text evidence="2">The sequence shown here is derived from an EMBL/GenBank/DDBJ whole genome shotgun (WGS) entry which is preliminary data.</text>
</comment>
<feature type="compositionally biased region" description="Basic and acidic residues" evidence="1">
    <location>
        <begin position="1047"/>
        <end position="1060"/>
    </location>
</feature>